<gene>
    <name evidence="2" type="ORF">FWK35_00017389</name>
</gene>
<feature type="non-terminal residue" evidence="2">
    <location>
        <position position="1"/>
    </location>
</feature>
<dbReference type="Pfam" id="PF21788">
    <property type="entry name" value="TNP-like_GBD"/>
    <property type="match status" value="1"/>
</dbReference>
<name>A0A6G0XSQ3_APHCR</name>
<reference evidence="2 3" key="1">
    <citation type="submission" date="2019-08" db="EMBL/GenBank/DDBJ databases">
        <title>Whole genome of Aphis craccivora.</title>
        <authorList>
            <person name="Voronova N.V."/>
            <person name="Shulinski R.S."/>
            <person name="Bandarenka Y.V."/>
            <person name="Zhorov D.G."/>
            <person name="Warner D."/>
        </authorList>
    </citation>
    <scope>NUCLEOTIDE SEQUENCE [LARGE SCALE GENOMIC DNA]</scope>
    <source>
        <strain evidence="2">180601</strain>
        <tissue evidence="2">Whole Body</tissue>
    </source>
</reference>
<dbReference type="AlphaFoldDB" id="A0A6G0XSQ3"/>
<dbReference type="Proteomes" id="UP000478052">
    <property type="component" value="Unassembled WGS sequence"/>
</dbReference>
<dbReference type="EMBL" id="VUJU01007577">
    <property type="protein sequence ID" value="KAF0743534.1"/>
    <property type="molecule type" value="Genomic_DNA"/>
</dbReference>
<protein>
    <recommendedName>
        <fullName evidence="1">Transposable element P transposase-like GTP-binding insertion domain-containing protein</fullName>
    </recommendedName>
</protein>
<feature type="domain" description="Transposable element P transposase-like GTP-binding insertion" evidence="1">
    <location>
        <begin position="79"/>
        <end position="150"/>
    </location>
</feature>
<sequence length="212" mass="24587">IVLAQLVLKAIECLENLNCIIDRLICDGVSTNRKMWKDFSISGVIKSMKNYLTHPLDENRKSHNVDVFNTDTVHAGVTRAVPKITKDHLFLSKIMKMSDRLMAIKIFSHYMACGLEFYRHRKVQTLADSEKTQKWTKFLNDLFGIMENAEIWLNTWETCMHEQHIPPNEFLTMTTPKGLGLPISNTIMTYREASIYFDIPKSTLLRKVNTYI</sequence>
<evidence type="ECO:0000313" key="3">
    <source>
        <dbReference type="Proteomes" id="UP000478052"/>
    </source>
</evidence>
<evidence type="ECO:0000259" key="1">
    <source>
        <dbReference type="Pfam" id="PF21788"/>
    </source>
</evidence>
<dbReference type="OrthoDB" id="6485269at2759"/>
<comment type="caution">
    <text evidence="2">The sequence shown here is derived from an EMBL/GenBank/DDBJ whole genome shotgun (WGS) entry which is preliminary data.</text>
</comment>
<organism evidence="2 3">
    <name type="scientific">Aphis craccivora</name>
    <name type="common">Cowpea aphid</name>
    <dbReference type="NCBI Taxonomy" id="307492"/>
    <lineage>
        <taxon>Eukaryota</taxon>
        <taxon>Metazoa</taxon>
        <taxon>Ecdysozoa</taxon>
        <taxon>Arthropoda</taxon>
        <taxon>Hexapoda</taxon>
        <taxon>Insecta</taxon>
        <taxon>Pterygota</taxon>
        <taxon>Neoptera</taxon>
        <taxon>Paraneoptera</taxon>
        <taxon>Hemiptera</taxon>
        <taxon>Sternorrhyncha</taxon>
        <taxon>Aphidomorpha</taxon>
        <taxon>Aphidoidea</taxon>
        <taxon>Aphididae</taxon>
        <taxon>Aphidini</taxon>
        <taxon>Aphis</taxon>
        <taxon>Aphis</taxon>
    </lineage>
</organism>
<evidence type="ECO:0000313" key="2">
    <source>
        <dbReference type="EMBL" id="KAF0743534.1"/>
    </source>
</evidence>
<keyword evidence="3" id="KW-1185">Reference proteome</keyword>
<dbReference type="InterPro" id="IPR048366">
    <property type="entry name" value="TNP-like_GBD"/>
</dbReference>
<accession>A0A6G0XSQ3</accession>
<proteinExistence type="predicted"/>